<sequence length="473" mass="49961">MAVTRLNSTRSSSPTPSENSDLYYKEFDHTSPSPALSQTADVFGWESDDTPAPTDPCDVTPTPQAARASSPLTKPRTAKATKAKKGKEKAKATETVAAEIVAHTNDANDPFLTADIACATAASLSQQMEHDNATAGASSSSRCPTAAPGSPIVPPSSAFLMPISGPAPVPAIVPTAGATVTPPVAVAVPIQPAAVAMPTQHAVSAAMPPMWLTADGLPHCGLYTPTPAGGFDSIVYEPTQLLQGVPPELIQLGGNGDVMRTHGLIRKAIGNFTNVDPTSFTLSTPPTIASSTSSALWLLADIPSWLTQAILSNCVLSSTAITLYPLPYDMPVAGFVGVFTGFTLPNSDASTNTTCNLIRTALRNNSKIREFVHTHRSTYGPVSTSEAWEILLAYIIIQGIDLLVQDTHTVAWRLHVEPPTVDCAEWDQLCRLFGKLQILTLHGTARLQRPFCCRVCPSVDHPAPLCLFPNVPG</sequence>
<feature type="compositionally biased region" description="Polar residues" evidence="1">
    <location>
        <begin position="30"/>
        <end position="40"/>
    </location>
</feature>
<dbReference type="Proteomes" id="UP001221757">
    <property type="component" value="Unassembled WGS sequence"/>
</dbReference>
<feature type="region of interest" description="Disordered" evidence="1">
    <location>
        <begin position="1"/>
        <end position="91"/>
    </location>
</feature>
<protein>
    <submittedName>
        <fullName evidence="2">Uncharacterized protein</fullName>
    </submittedName>
</protein>
<feature type="region of interest" description="Disordered" evidence="1">
    <location>
        <begin position="129"/>
        <end position="149"/>
    </location>
</feature>
<evidence type="ECO:0000313" key="3">
    <source>
        <dbReference type="Proteomes" id="UP001221757"/>
    </source>
</evidence>
<dbReference type="EMBL" id="JARKIE010000268">
    <property type="protein sequence ID" value="KAJ7659534.1"/>
    <property type="molecule type" value="Genomic_DNA"/>
</dbReference>
<name>A0AAD7CRM7_MYCRO</name>
<reference evidence="2" key="1">
    <citation type="submission" date="2023-03" db="EMBL/GenBank/DDBJ databases">
        <title>Massive genome expansion in bonnet fungi (Mycena s.s.) driven by repeated elements and novel gene families across ecological guilds.</title>
        <authorList>
            <consortium name="Lawrence Berkeley National Laboratory"/>
            <person name="Harder C.B."/>
            <person name="Miyauchi S."/>
            <person name="Viragh M."/>
            <person name="Kuo A."/>
            <person name="Thoen E."/>
            <person name="Andreopoulos B."/>
            <person name="Lu D."/>
            <person name="Skrede I."/>
            <person name="Drula E."/>
            <person name="Henrissat B."/>
            <person name="Morin E."/>
            <person name="Kohler A."/>
            <person name="Barry K."/>
            <person name="LaButti K."/>
            <person name="Morin E."/>
            <person name="Salamov A."/>
            <person name="Lipzen A."/>
            <person name="Mereny Z."/>
            <person name="Hegedus B."/>
            <person name="Baldrian P."/>
            <person name="Stursova M."/>
            <person name="Weitz H."/>
            <person name="Taylor A."/>
            <person name="Grigoriev I.V."/>
            <person name="Nagy L.G."/>
            <person name="Martin F."/>
            <person name="Kauserud H."/>
        </authorList>
    </citation>
    <scope>NUCLEOTIDE SEQUENCE</scope>
    <source>
        <strain evidence="2">CBHHK067</strain>
    </source>
</reference>
<evidence type="ECO:0000313" key="2">
    <source>
        <dbReference type="EMBL" id="KAJ7659534.1"/>
    </source>
</evidence>
<evidence type="ECO:0000256" key="1">
    <source>
        <dbReference type="SAM" id="MobiDB-lite"/>
    </source>
</evidence>
<accession>A0AAD7CRM7</accession>
<comment type="caution">
    <text evidence="2">The sequence shown here is derived from an EMBL/GenBank/DDBJ whole genome shotgun (WGS) entry which is preliminary data.</text>
</comment>
<feature type="compositionally biased region" description="Basic residues" evidence="1">
    <location>
        <begin position="76"/>
        <end position="88"/>
    </location>
</feature>
<gene>
    <name evidence="2" type="ORF">B0H17DRAFT_1212862</name>
</gene>
<keyword evidence="3" id="KW-1185">Reference proteome</keyword>
<feature type="compositionally biased region" description="Polar residues" evidence="1">
    <location>
        <begin position="1"/>
        <end position="20"/>
    </location>
</feature>
<dbReference type="AlphaFoldDB" id="A0AAD7CRM7"/>
<proteinExistence type="predicted"/>
<organism evidence="2 3">
    <name type="scientific">Mycena rosella</name>
    <name type="common">Pink bonnet</name>
    <name type="synonym">Agaricus rosellus</name>
    <dbReference type="NCBI Taxonomy" id="1033263"/>
    <lineage>
        <taxon>Eukaryota</taxon>
        <taxon>Fungi</taxon>
        <taxon>Dikarya</taxon>
        <taxon>Basidiomycota</taxon>
        <taxon>Agaricomycotina</taxon>
        <taxon>Agaricomycetes</taxon>
        <taxon>Agaricomycetidae</taxon>
        <taxon>Agaricales</taxon>
        <taxon>Marasmiineae</taxon>
        <taxon>Mycenaceae</taxon>
        <taxon>Mycena</taxon>
    </lineage>
</organism>